<organism evidence="2 3">
    <name type="scientific">Kitasatospora cystarginea</name>
    <dbReference type="NCBI Taxonomy" id="58350"/>
    <lineage>
        <taxon>Bacteria</taxon>
        <taxon>Bacillati</taxon>
        <taxon>Actinomycetota</taxon>
        <taxon>Actinomycetes</taxon>
        <taxon>Kitasatosporales</taxon>
        <taxon>Streptomycetaceae</taxon>
        <taxon>Kitasatospora</taxon>
    </lineage>
</organism>
<dbReference type="InterPro" id="IPR011257">
    <property type="entry name" value="DNA_glycosylase"/>
</dbReference>
<accession>A0ABN3E0N6</accession>
<dbReference type="SUPFAM" id="SSF48150">
    <property type="entry name" value="DNA-glycosylase"/>
    <property type="match status" value="1"/>
</dbReference>
<sequence length="205" mass="22183">MDDTIRLAQQPEADELLGRSPLAALTGMLLDQQVPMEKAFAGPLAIAQRLGEDDLDPHRIAAYDPEAFAALLSAKPAVHRYPAAMAKRIQQLCQYLVEHYDGDAQAVWRDAASGRELLDRLTALPGYGKQKAQIFLALLGKQFGVTPEGWRQAAGAYGEAGSYRSVADITGPESLEKVRAFKQQAKREAKAASAAKQAPAGRRKA</sequence>
<gene>
    <name evidence="2" type="ORF">GCM10010430_29910</name>
</gene>
<evidence type="ECO:0000313" key="3">
    <source>
        <dbReference type="Proteomes" id="UP001500305"/>
    </source>
</evidence>
<dbReference type="InterPro" id="IPR017658">
    <property type="entry name" value="HhH-GPD_base_excis"/>
</dbReference>
<dbReference type="InterPro" id="IPR003265">
    <property type="entry name" value="HhH-GPD_domain"/>
</dbReference>
<feature type="domain" description="HhH-GPD" evidence="1">
    <location>
        <begin position="27"/>
        <end position="181"/>
    </location>
</feature>
<dbReference type="RefSeq" id="WP_344636845.1">
    <property type="nucleotide sequence ID" value="NZ_BAAATR010000011.1"/>
</dbReference>
<proteinExistence type="predicted"/>
<dbReference type="Proteomes" id="UP001500305">
    <property type="component" value="Unassembled WGS sequence"/>
</dbReference>
<evidence type="ECO:0000259" key="1">
    <source>
        <dbReference type="Pfam" id="PF00730"/>
    </source>
</evidence>
<keyword evidence="3" id="KW-1185">Reference proteome</keyword>
<reference evidence="2 3" key="1">
    <citation type="journal article" date="2019" name="Int. J. Syst. Evol. Microbiol.">
        <title>The Global Catalogue of Microorganisms (GCM) 10K type strain sequencing project: providing services to taxonomists for standard genome sequencing and annotation.</title>
        <authorList>
            <consortium name="The Broad Institute Genomics Platform"/>
            <consortium name="The Broad Institute Genome Sequencing Center for Infectious Disease"/>
            <person name="Wu L."/>
            <person name="Ma J."/>
        </authorList>
    </citation>
    <scope>NUCLEOTIDE SEQUENCE [LARGE SCALE GENOMIC DNA]</scope>
    <source>
        <strain evidence="2 3">JCM 7356</strain>
    </source>
</reference>
<protein>
    <submittedName>
        <fullName evidence="2">HhH-GPD-type base excision DNA repair protein</fullName>
    </submittedName>
</protein>
<dbReference type="Gene3D" id="1.10.340.30">
    <property type="entry name" value="Hypothetical protein, domain 2"/>
    <property type="match status" value="1"/>
</dbReference>
<name>A0ABN3E0N6_9ACTN</name>
<dbReference type="Pfam" id="PF00730">
    <property type="entry name" value="HhH-GPD"/>
    <property type="match status" value="1"/>
</dbReference>
<comment type="caution">
    <text evidence="2">The sequence shown here is derived from an EMBL/GenBank/DDBJ whole genome shotgun (WGS) entry which is preliminary data.</text>
</comment>
<dbReference type="NCBIfam" id="TIGR03252">
    <property type="entry name" value="HhH-GPD-type base excision DNA repair protein"/>
    <property type="match status" value="1"/>
</dbReference>
<evidence type="ECO:0000313" key="2">
    <source>
        <dbReference type="EMBL" id="GAA2245989.1"/>
    </source>
</evidence>
<dbReference type="EMBL" id="BAAATR010000011">
    <property type="protein sequence ID" value="GAA2245989.1"/>
    <property type="molecule type" value="Genomic_DNA"/>
</dbReference>